<dbReference type="InterPro" id="IPR045431">
    <property type="entry name" value="EAD2"/>
</dbReference>
<gene>
    <name evidence="3" type="ORF">EDD40_6821</name>
</gene>
<comment type="caution">
    <text evidence="3">The sequence shown here is derived from an EMBL/GenBank/DDBJ whole genome shotgun (WGS) entry which is preliminary data.</text>
</comment>
<dbReference type="RefSeq" id="WP_123746517.1">
    <property type="nucleotide sequence ID" value="NZ_RJKM01000001.1"/>
</dbReference>
<dbReference type="Proteomes" id="UP000268727">
    <property type="component" value="Unassembled WGS sequence"/>
</dbReference>
<sequence>MDSHNEVSGPVRGPVVQAGVITGGVHLHLPGDAGRQAEVDRARRHVAEGDHLASRFTGLTAFLHRRLLRAQEDTVRLTWERDHRPDDGHRREEAVGRARDAERRTARQLDRAAAARLTALRLALAARDGLRQVDPGADDVPAPPADPPPDSDLDPDGVDRWLEQGTGGVERLARALGEPLPGKGAPADVDTRPGDLLGPLVDALAAVPLLANTANRTLVVQLLGQRSGVALSVPESPHPRVHVSSIVLACLAQAGGIDDLLGVLEILEPGTLPLAEVRLVVARWRRATSA</sequence>
<feature type="region of interest" description="Disordered" evidence="1">
    <location>
        <begin position="132"/>
        <end position="162"/>
    </location>
</feature>
<proteinExistence type="predicted"/>
<accession>A0A3N1HGG8</accession>
<dbReference type="Pfam" id="PF19956">
    <property type="entry name" value="EAD2"/>
    <property type="match status" value="1"/>
</dbReference>
<organism evidence="3 4">
    <name type="scientific">Saccharothrix texasensis</name>
    <dbReference type="NCBI Taxonomy" id="103734"/>
    <lineage>
        <taxon>Bacteria</taxon>
        <taxon>Bacillati</taxon>
        <taxon>Actinomycetota</taxon>
        <taxon>Actinomycetes</taxon>
        <taxon>Pseudonocardiales</taxon>
        <taxon>Pseudonocardiaceae</taxon>
        <taxon>Saccharothrix</taxon>
    </lineage>
</organism>
<evidence type="ECO:0000313" key="3">
    <source>
        <dbReference type="EMBL" id="ROP41392.1"/>
    </source>
</evidence>
<protein>
    <recommendedName>
        <fullName evidence="2">Effector-associated domain-containing protein</fullName>
    </recommendedName>
</protein>
<evidence type="ECO:0000313" key="4">
    <source>
        <dbReference type="Proteomes" id="UP000268727"/>
    </source>
</evidence>
<feature type="domain" description="Effector-associated" evidence="2">
    <location>
        <begin position="201"/>
        <end position="281"/>
    </location>
</feature>
<dbReference type="OrthoDB" id="3365840at2"/>
<name>A0A3N1HGG8_9PSEU</name>
<dbReference type="EMBL" id="RJKM01000001">
    <property type="protein sequence ID" value="ROP41392.1"/>
    <property type="molecule type" value="Genomic_DNA"/>
</dbReference>
<dbReference type="AlphaFoldDB" id="A0A3N1HGG8"/>
<evidence type="ECO:0000256" key="1">
    <source>
        <dbReference type="SAM" id="MobiDB-lite"/>
    </source>
</evidence>
<evidence type="ECO:0000259" key="2">
    <source>
        <dbReference type="Pfam" id="PF19956"/>
    </source>
</evidence>
<reference evidence="3 4" key="1">
    <citation type="submission" date="2018-11" db="EMBL/GenBank/DDBJ databases">
        <title>Sequencing the genomes of 1000 actinobacteria strains.</title>
        <authorList>
            <person name="Klenk H.-P."/>
        </authorList>
    </citation>
    <scope>NUCLEOTIDE SEQUENCE [LARGE SCALE GENOMIC DNA]</scope>
    <source>
        <strain evidence="3 4">DSM 44231</strain>
    </source>
</reference>
<keyword evidence="4" id="KW-1185">Reference proteome</keyword>
<feature type="region of interest" description="Disordered" evidence="1">
    <location>
        <begin position="83"/>
        <end position="105"/>
    </location>
</feature>